<evidence type="ECO:0000256" key="1">
    <source>
        <dbReference type="ARBA" id="ARBA00009080"/>
    </source>
</evidence>
<reference evidence="7" key="2">
    <citation type="submission" date="2020-09" db="EMBL/GenBank/DDBJ databases">
        <authorList>
            <person name="Sun Q."/>
            <person name="Zhou Y."/>
        </authorList>
    </citation>
    <scope>NUCLEOTIDE SEQUENCE</scope>
    <source>
        <strain evidence="7">CGMCC 4.3508</strain>
    </source>
</reference>
<dbReference type="PIRSF" id="PIRSF000103">
    <property type="entry name" value="HIBADH"/>
    <property type="match status" value="1"/>
</dbReference>
<sequence length="265" mass="27387">MSAVGFLGAGRIGGPMVERLLAAGREVHLYARRPEVREKYAGLGAIVSDTVAGAVGNTTIVLTCVYDDTQLRAVTLGPDGALAHIPAGALLASHTTGLPATLDRIAATAARRGVDVVDASFSGTAVDVLAGRLTIMLGGTDDSAARVIPHLECYADTIVRTGERGSALKVKLLNNLLFTAHAQLAADVLRLGDEFGIDRARILEALATSSGASALITRLRASPDPGAVFDRIIPYLTKDFAAVRTAAEDLGVARATVEAGPLPLT</sequence>
<feature type="active site" evidence="4">
    <location>
        <position position="171"/>
    </location>
</feature>
<dbReference type="InterPro" id="IPR008927">
    <property type="entry name" value="6-PGluconate_DH-like_C_sf"/>
</dbReference>
<dbReference type="Proteomes" id="UP000638263">
    <property type="component" value="Unassembled WGS sequence"/>
</dbReference>
<dbReference type="GO" id="GO:0016491">
    <property type="term" value="F:oxidoreductase activity"/>
    <property type="evidence" value="ECO:0007669"/>
    <property type="project" value="UniProtKB-KW"/>
</dbReference>
<dbReference type="PANTHER" id="PTHR43060">
    <property type="entry name" value="3-HYDROXYISOBUTYRATE DEHYDROGENASE-LIKE 1, MITOCHONDRIAL-RELATED"/>
    <property type="match status" value="1"/>
</dbReference>
<feature type="domain" description="3-hydroxyisobutyrate dehydrogenase-like NAD-binding" evidence="6">
    <location>
        <begin position="165"/>
        <end position="254"/>
    </location>
</feature>
<comment type="similarity">
    <text evidence="1">Belongs to the HIBADH-related family.</text>
</comment>
<dbReference type="InterPro" id="IPR036291">
    <property type="entry name" value="NAD(P)-bd_dom_sf"/>
</dbReference>
<evidence type="ECO:0000256" key="4">
    <source>
        <dbReference type="PIRSR" id="PIRSR000103-1"/>
    </source>
</evidence>
<dbReference type="AlphaFoldDB" id="A0A917RMJ9"/>
<dbReference type="Pfam" id="PF14833">
    <property type="entry name" value="NAD_binding_11"/>
    <property type="match status" value="1"/>
</dbReference>
<name>A0A917RMJ9_9NOCA</name>
<accession>A0A917RMJ9</accession>
<dbReference type="SUPFAM" id="SSF48179">
    <property type="entry name" value="6-phosphogluconate dehydrogenase C-terminal domain-like"/>
    <property type="match status" value="1"/>
</dbReference>
<dbReference type="SUPFAM" id="SSF51735">
    <property type="entry name" value="NAD(P)-binding Rossmann-fold domains"/>
    <property type="match status" value="1"/>
</dbReference>
<dbReference type="GO" id="GO:0051287">
    <property type="term" value="F:NAD binding"/>
    <property type="evidence" value="ECO:0007669"/>
    <property type="project" value="InterPro"/>
</dbReference>
<feature type="domain" description="6-phosphogluconate dehydrogenase NADP-binding" evidence="5">
    <location>
        <begin position="4"/>
        <end position="160"/>
    </location>
</feature>
<dbReference type="GO" id="GO:0050661">
    <property type="term" value="F:NADP binding"/>
    <property type="evidence" value="ECO:0007669"/>
    <property type="project" value="InterPro"/>
</dbReference>
<dbReference type="Gene3D" id="3.40.50.720">
    <property type="entry name" value="NAD(P)-binding Rossmann-like Domain"/>
    <property type="match status" value="1"/>
</dbReference>
<dbReference type="Pfam" id="PF03446">
    <property type="entry name" value="NAD_binding_2"/>
    <property type="match status" value="1"/>
</dbReference>
<dbReference type="RefSeq" id="WP_082681634.1">
    <property type="nucleotide sequence ID" value="NZ_BMMH01000006.1"/>
</dbReference>
<evidence type="ECO:0000313" key="7">
    <source>
        <dbReference type="EMBL" id="GGL14814.1"/>
    </source>
</evidence>
<dbReference type="PANTHER" id="PTHR43060:SF15">
    <property type="entry name" value="3-HYDROXYISOBUTYRATE DEHYDROGENASE-LIKE 1, MITOCHONDRIAL-RELATED"/>
    <property type="match status" value="1"/>
</dbReference>
<dbReference type="InterPro" id="IPR015815">
    <property type="entry name" value="HIBADH-related"/>
</dbReference>
<keyword evidence="2" id="KW-0560">Oxidoreductase</keyword>
<comment type="caution">
    <text evidence="7">The sequence shown here is derived from an EMBL/GenBank/DDBJ whole genome shotgun (WGS) entry which is preliminary data.</text>
</comment>
<organism evidence="7 8">
    <name type="scientific">Nocardia jinanensis</name>
    <dbReference type="NCBI Taxonomy" id="382504"/>
    <lineage>
        <taxon>Bacteria</taxon>
        <taxon>Bacillati</taxon>
        <taxon>Actinomycetota</taxon>
        <taxon>Actinomycetes</taxon>
        <taxon>Mycobacteriales</taxon>
        <taxon>Nocardiaceae</taxon>
        <taxon>Nocardia</taxon>
    </lineage>
</organism>
<dbReference type="EMBL" id="BMMH01000006">
    <property type="protein sequence ID" value="GGL14814.1"/>
    <property type="molecule type" value="Genomic_DNA"/>
</dbReference>
<keyword evidence="8" id="KW-1185">Reference proteome</keyword>
<evidence type="ECO:0000259" key="6">
    <source>
        <dbReference type="Pfam" id="PF14833"/>
    </source>
</evidence>
<evidence type="ECO:0000256" key="2">
    <source>
        <dbReference type="ARBA" id="ARBA00023002"/>
    </source>
</evidence>
<protein>
    <submittedName>
        <fullName evidence="7">6-phosphogluconate dehydrogenase</fullName>
    </submittedName>
</protein>
<dbReference type="InterPro" id="IPR013328">
    <property type="entry name" value="6PGD_dom2"/>
</dbReference>
<gene>
    <name evidence="7" type="ORF">GCM10011588_31670</name>
</gene>
<dbReference type="Gene3D" id="1.10.1040.10">
    <property type="entry name" value="N-(1-d-carboxylethyl)-l-norvaline Dehydrogenase, domain 2"/>
    <property type="match status" value="1"/>
</dbReference>
<evidence type="ECO:0000259" key="5">
    <source>
        <dbReference type="Pfam" id="PF03446"/>
    </source>
</evidence>
<dbReference type="InterPro" id="IPR029154">
    <property type="entry name" value="HIBADH-like_NADP-bd"/>
</dbReference>
<proteinExistence type="inferred from homology"/>
<reference evidence="7" key="1">
    <citation type="journal article" date="2014" name="Int. J. Syst. Evol. Microbiol.">
        <title>Complete genome sequence of Corynebacterium casei LMG S-19264T (=DSM 44701T), isolated from a smear-ripened cheese.</title>
        <authorList>
            <consortium name="US DOE Joint Genome Institute (JGI-PGF)"/>
            <person name="Walter F."/>
            <person name="Albersmeier A."/>
            <person name="Kalinowski J."/>
            <person name="Ruckert C."/>
        </authorList>
    </citation>
    <scope>NUCLEOTIDE SEQUENCE</scope>
    <source>
        <strain evidence="7">CGMCC 4.3508</strain>
    </source>
</reference>
<evidence type="ECO:0000313" key="8">
    <source>
        <dbReference type="Proteomes" id="UP000638263"/>
    </source>
</evidence>
<evidence type="ECO:0000256" key="3">
    <source>
        <dbReference type="ARBA" id="ARBA00023027"/>
    </source>
</evidence>
<dbReference type="InterPro" id="IPR006115">
    <property type="entry name" value="6PGDH_NADP-bd"/>
</dbReference>
<keyword evidence="3" id="KW-0520">NAD</keyword>